<evidence type="ECO:0000313" key="3">
    <source>
        <dbReference type="Proteomes" id="UP001153620"/>
    </source>
</evidence>
<evidence type="ECO:0000256" key="1">
    <source>
        <dbReference type="SAM" id="SignalP"/>
    </source>
</evidence>
<proteinExistence type="predicted"/>
<accession>A0A9N9S6U5</accession>
<dbReference type="EMBL" id="OU895879">
    <property type="protein sequence ID" value="CAG9809781.1"/>
    <property type="molecule type" value="Genomic_DNA"/>
</dbReference>
<feature type="signal peptide" evidence="1">
    <location>
        <begin position="1"/>
        <end position="20"/>
    </location>
</feature>
<keyword evidence="1" id="KW-0732">Signal</keyword>
<evidence type="ECO:0000313" key="2">
    <source>
        <dbReference type="EMBL" id="CAG9809781.1"/>
    </source>
</evidence>
<gene>
    <name evidence="2" type="ORF">CHIRRI_LOCUS12601</name>
</gene>
<dbReference type="OrthoDB" id="10585655at2759"/>
<reference evidence="2" key="2">
    <citation type="submission" date="2022-10" db="EMBL/GenBank/DDBJ databases">
        <authorList>
            <consortium name="ENA_rothamsted_submissions"/>
            <consortium name="culmorum"/>
            <person name="King R."/>
        </authorList>
    </citation>
    <scope>NUCLEOTIDE SEQUENCE</scope>
</reference>
<sequence length="113" mass="13271">MRKFILAVFAVILLAAVIEATKSKEYVRRESKDAMEDAVRFLSEQIHLDRDQRKDLMKKYLKHEISFEELVNEIDAAPSKYPLDLDEKRKMQIQSIKEKLANIKDSKYAREGL</sequence>
<keyword evidence="3" id="KW-1185">Reference proteome</keyword>
<feature type="chain" id="PRO_5040328095" description="DUF1104 domain-containing protein" evidence="1">
    <location>
        <begin position="21"/>
        <end position="113"/>
    </location>
</feature>
<name>A0A9N9S6U5_9DIPT</name>
<reference evidence="2" key="1">
    <citation type="submission" date="2022-01" db="EMBL/GenBank/DDBJ databases">
        <authorList>
            <person name="King R."/>
        </authorList>
    </citation>
    <scope>NUCLEOTIDE SEQUENCE</scope>
</reference>
<dbReference type="AlphaFoldDB" id="A0A9N9S6U5"/>
<protein>
    <recommendedName>
        <fullName evidence="4">DUF1104 domain-containing protein</fullName>
    </recommendedName>
</protein>
<organism evidence="2 3">
    <name type="scientific">Chironomus riparius</name>
    <dbReference type="NCBI Taxonomy" id="315576"/>
    <lineage>
        <taxon>Eukaryota</taxon>
        <taxon>Metazoa</taxon>
        <taxon>Ecdysozoa</taxon>
        <taxon>Arthropoda</taxon>
        <taxon>Hexapoda</taxon>
        <taxon>Insecta</taxon>
        <taxon>Pterygota</taxon>
        <taxon>Neoptera</taxon>
        <taxon>Endopterygota</taxon>
        <taxon>Diptera</taxon>
        <taxon>Nematocera</taxon>
        <taxon>Chironomoidea</taxon>
        <taxon>Chironomidae</taxon>
        <taxon>Chironominae</taxon>
        <taxon>Chironomus</taxon>
    </lineage>
</organism>
<evidence type="ECO:0008006" key="4">
    <source>
        <dbReference type="Google" id="ProtNLM"/>
    </source>
</evidence>
<dbReference type="Proteomes" id="UP001153620">
    <property type="component" value="Chromosome 3"/>
</dbReference>